<comment type="caution">
    <text evidence="15">Lacks conserved residue(s) required for the propagation of feature annotation.</text>
</comment>
<dbReference type="Ensembl" id="ENSMSIT00000019806.1">
    <property type="protein sequence ID" value="ENSMSIP00000015607.1"/>
    <property type="gene ID" value="ENSMSIG00000013179.1"/>
</dbReference>
<dbReference type="PRINTS" id="PR00722">
    <property type="entry name" value="CHYMOTRYPSIN"/>
</dbReference>
<dbReference type="SMART" id="SM00020">
    <property type="entry name" value="Tryp_SPc"/>
    <property type="match status" value="1"/>
</dbReference>
<keyword evidence="7" id="KW-0735">Signal-anchor</keyword>
<evidence type="ECO:0000256" key="12">
    <source>
        <dbReference type="ARBA" id="ARBA00056576"/>
    </source>
</evidence>
<dbReference type="Gene3D" id="3.10.250.10">
    <property type="entry name" value="SRCR-like domain"/>
    <property type="match status" value="1"/>
</dbReference>
<dbReference type="PANTHER" id="PTHR24252:SF17">
    <property type="entry name" value="SUPPRESSOR OF TUMORIGENICITY 14 PROTEIN HOMOLOG-RELATED"/>
    <property type="match status" value="1"/>
</dbReference>
<dbReference type="InterPro" id="IPR009003">
    <property type="entry name" value="Peptidase_S1_PA"/>
</dbReference>
<evidence type="ECO:0000313" key="19">
    <source>
        <dbReference type="Ensembl" id="ENSMSIP00000015607.1"/>
    </source>
</evidence>
<feature type="domain" description="SRCR" evidence="18">
    <location>
        <begin position="112"/>
        <end position="207"/>
    </location>
</feature>
<dbReference type="InterPro" id="IPR036772">
    <property type="entry name" value="SRCR-like_dom_sf"/>
</dbReference>
<keyword evidence="2" id="KW-1003">Cell membrane</keyword>
<evidence type="ECO:0000256" key="13">
    <source>
        <dbReference type="ARBA" id="ARBA00071705"/>
    </source>
</evidence>
<comment type="subcellular location">
    <subcellularLocation>
        <location evidence="1">Cell membrane</location>
        <topology evidence="1">Single-pass type II membrane protein</topology>
    </subcellularLocation>
</comment>
<keyword evidence="8 16" id="KW-1133">Transmembrane helix</keyword>
<keyword evidence="6" id="KW-0720">Serine protease</keyword>
<evidence type="ECO:0000256" key="10">
    <source>
        <dbReference type="ARBA" id="ARBA00023157"/>
    </source>
</evidence>
<keyword evidence="9 16" id="KW-0472">Membrane</keyword>
<evidence type="ECO:0000256" key="11">
    <source>
        <dbReference type="ARBA" id="ARBA00023180"/>
    </source>
</evidence>
<dbReference type="Pfam" id="PF15494">
    <property type="entry name" value="SRCR_2"/>
    <property type="match status" value="1"/>
</dbReference>
<dbReference type="InterPro" id="IPR043504">
    <property type="entry name" value="Peptidase_S1_PA_chymotrypsin"/>
</dbReference>
<keyword evidence="3" id="KW-0645">Protease</keyword>
<dbReference type="FunFam" id="2.40.10.10:FF:000092">
    <property type="entry name" value="Transmembrane protease serine 5"/>
    <property type="match status" value="1"/>
</dbReference>
<name>A0A8C6MVA7_MUSSI</name>
<evidence type="ECO:0000256" key="14">
    <source>
        <dbReference type="ARBA" id="ARBA00075021"/>
    </source>
</evidence>
<evidence type="ECO:0000259" key="18">
    <source>
        <dbReference type="PROSITE" id="PS50287"/>
    </source>
</evidence>
<evidence type="ECO:0000256" key="16">
    <source>
        <dbReference type="SAM" id="Phobius"/>
    </source>
</evidence>
<sequence length="452" mass="49278">MSPTLDDQSPIEIRCTEEGAGPGIFRMELGDQRQSISQSQRWCCLQRGCVILGVLGLLAGVGIASWLLVLYLWPAASPSISGTLQEEEMTLNCPGVSREEELLPSLPKTVSFRINGEDLLLQVQVRARPDWLLVCHEGWSPALGMHICKSLGHIRLTQHKAVNLSDIKLNRSQEFAQLSARPGGLVEEAWKPSANCPSGRIVSLKCSECGARPLASRIVGGQAVASGRWPWQASVMLGSRHTCGASVLAPHWVVTAAHCMYSFRLSRLSSWRVHAGLVSHGAVRQHQGTMVEKIIPHPLYSAQNHDYDVALLQLRTPINFSDTVGAVCLPAKEQHFPWGSQCWVSGWGHTDPSHTHSSDTLQDTMVPLLSTHLCNSSCMYSGALTHRMLCAGYLDGRADACQVWLVVEGGTGDLLVVEGGGRRLEAAWSPGECTWTGEARLPRGFILQCCGR</sequence>
<dbReference type="InterPro" id="IPR001190">
    <property type="entry name" value="SRCR"/>
</dbReference>
<dbReference type="InterPro" id="IPR001314">
    <property type="entry name" value="Peptidase_S1A"/>
</dbReference>
<reference evidence="19" key="1">
    <citation type="submission" date="2025-08" db="UniProtKB">
        <authorList>
            <consortium name="Ensembl"/>
        </authorList>
    </citation>
    <scope>IDENTIFICATION</scope>
</reference>
<dbReference type="CDD" id="cd00190">
    <property type="entry name" value="Tryp_SPc"/>
    <property type="match status" value="1"/>
</dbReference>
<dbReference type="SUPFAM" id="SSF56487">
    <property type="entry name" value="SRCR-like"/>
    <property type="match status" value="1"/>
</dbReference>
<dbReference type="GO" id="GO:0006508">
    <property type="term" value="P:proteolysis"/>
    <property type="evidence" value="ECO:0007669"/>
    <property type="project" value="UniProtKB-KW"/>
</dbReference>
<evidence type="ECO:0000256" key="4">
    <source>
        <dbReference type="ARBA" id="ARBA00022692"/>
    </source>
</evidence>
<evidence type="ECO:0000256" key="2">
    <source>
        <dbReference type="ARBA" id="ARBA00022475"/>
    </source>
</evidence>
<dbReference type="PROSITE" id="PS00420">
    <property type="entry name" value="SRCR_1"/>
    <property type="match status" value="1"/>
</dbReference>
<dbReference type="SUPFAM" id="SSF50494">
    <property type="entry name" value="Trypsin-like serine proteases"/>
    <property type="match status" value="1"/>
</dbReference>
<evidence type="ECO:0000259" key="17">
    <source>
        <dbReference type="PROSITE" id="PS50240"/>
    </source>
</evidence>
<evidence type="ECO:0000256" key="6">
    <source>
        <dbReference type="ARBA" id="ARBA00022825"/>
    </source>
</evidence>
<keyword evidence="10" id="KW-1015">Disulfide bond</keyword>
<evidence type="ECO:0000313" key="20">
    <source>
        <dbReference type="Proteomes" id="UP000694415"/>
    </source>
</evidence>
<dbReference type="AlphaFoldDB" id="A0A8C6MVA7"/>
<dbReference type="InterPro" id="IPR018114">
    <property type="entry name" value="TRYPSIN_HIS"/>
</dbReference>
<dbReference type="Gene3D" id="2.40.10.10">
    <property type="entry name" value="Trypsin-like serine proteases"/>
    <property type="match status" value="2"/>
</dbReference>
<evidence type="ECO:0000256" key="3">
    <source>
        <dbReference type="ARBA" id="ARBA00022670"/>
    </source>
</evidence>
<feature type="domain" description="Peptidase S1" evidence="17">
    <location>
        <begin position="218"/>
        <end position="452"/>
    </location>
</feature>
<organism evidence="19 20">
    <name type="scientific">Mus spicilegus</name>
    <name type="common">Mound-building mouse</name>
    <dbReference type="NCBI Taxonomy" id="10103"/>
    <lineage>
        <taxon>Eukaryota</taxon>
        <taxon>Metazoa</taxon>
        <taxon>Chordata</taxon>
        <taxon>Craniata</taxon>
        <taxon>Vertebrata</taxon>
        <taxon>Euteleostomi</taxon>
        <taxon>Mammalia</taxon>
        <taxon>Eutheria</taxon>
        <taxon>Euarchontoglires</taxon>
        <taxon>Glires</taxon>
        <taxon>Rodentia</taxon>
        <taxon>Myomorpha</taxon>
        <taxon>Muroidea</taxon>
        <taxon>Muridae</taxon>
        <taxon>Murinae</taxon>
        <taxon>Mus</taxon>
        <taxon>Mus</taxon>
    </lineage>
</organism>
<dbReference type="PROSITE" id="PS00134">
    <property type="entry name" value="TRYPSIN_HIS"/>
    <property type="match status" value="1"/>
</dbReference>
<dbReference type="GO" id="GO:0004252">
    <property type="term" value="F:serine-type endopeptidase activity"/>
    <property type="evidence" value="ECO:0007669"/>
    <property type="project" value="InterPro"/>
</dbReference>
<dbReference type="PROSITE" id="PS50287">
    <property type="entry name" value="SRCR_2"/>
    <property type="match status" value="1"/>
</dbReference>
<proteinExistence type="predicted"/>
<dbReference type="GeneTree" id="ENSGT00940000159163"/>
<reference evidence="19" key="2">
    <citation type="submission" date="2025-09" db="UniProtKB">
        <authorList>
            <consortium name="Ensembl"/>
        </authorList>
    </citation>
    <scope>IDENTIFICATION</scope>
</reference>
<protein>
    <recommendedName>
        <fullName evidence="13">Transmembrane protease serine 5</fullName>
    </recommendedName>
    <alternativeName>
        <fullName evidence="14">Spinesin</fullName>
    </alternativeName>
</protein>
<keyword evidence="20" id="KW-1185">Reference proteome</keyword>
<evidence type="ECO:0000256" key="15">
    <source>
        <dbReference type="PROSITE-ProRule" id="PRU00196"/>
    </source>
</evidence>
<dbReference type="Pfam" id="PF00089">
    <property type="entry name" value="Trypsin"/>
    <property type="match status" value="1"/>
</dbReference>
<dbReference type="PROSITE" id="PS50240">
    <property type="entry name" value="TRYPSIN_DOM"/>
    <property type="match status" value="1"/>
</dbReference>
<keyword evidence="5" id="KW-0378">Hydrolase</keyword>
<dbReference type="Proteomes" id="UP000694415">
    <property type="component" value="Unplaced"/>
</dbReference>
<keyword evidence="11" id="KW-0325">Glycoprotein</keyword>
<comment type="function">
    <text evidence="12">May play a role in hearing.</text>
</comment>
<dbReference type="GO" id="GO:0005886">
    <property type="term" value="C:plasma membrane"/>
    <property type="evidence" value="ECO:0007669"/>
    <property type="project" value="UniProtKB-SubCell"/>
</dbReference>
<accession>A0A8C6MVA7</accession>
<keyword evidence="4 16" id="KW-0812">Transmembrane</keyword>
<dbReference type="PANTHER" id="PTHR24252">
    <property type="entry name" value="ACROSIN-RELATED"/>
    <property type="match status" value="1"/>
</dbReference>
<evidence type="ECO:0000256" key="8">
    <source>
        <dbReference type="ARBA" id="ARBA00022989"/>
    </source>
</evidence>
<evidence type="ECO:0000256" key="5">
    <source>
        <dbReference type="ARBA" id="ARBA00022801"/>
    </source>
</evidence>
<evidence type="ECO:0000256" key="1">
    <source>
        <dbReference type="ARBA" id="ARBA00004401"/>
    </source>
</evidence>
<evidence type="ECO:0000256" key="7">
    <source>
        <dbReference type="ARBA" id="ARBA00022968"/>
    </source>
</evidence>
<feature type="transmembrane region" description="Helical" evidence="16">
    <location>
        <begin position="49"/>
        <end position="73"/>
    </location>
</feature>
<evidence type="ECO:0000256" key="9">
    <source>
        <dbReference type="ARBA" id="ARBA00023136"/>
    </source>
</evidence>
<dbReference type="InterPro" id="IPR001254">
    <property type="entry name" value="Trypsin_dom"/>
</dbReference>